<organism evidence="6 7">
    <name type="scientific">Callithrix jacchus</name>
    <name type="common">White-tufted-ear marmoset</name>
    <name type="synonym">Simia Jacchus</name>
    <dbReference type="NCBI Taxonomy" id="9483"/>
    <lineage>
        <taxon>Eukaryota</taxon>
        <taxon>Metazoa</taxon>
        <taxon>Chordata</taxon>
        <taxon>Craniata</taxon>
        <taxon>Vertebrata</taxon>
        <taxon>Euteleostomi</taxon>
        <taxon>Mammalia</taxon>
        <taxon>Eutheria</taxon>
        <taxon>Euarchontoglires</taxon>
        <taxon>Primates</taxon>
        <taxon>Haplorrhini</taxon>
        <taxon>Platyrrhini</taxon>
        <taxon>Cebidae</taxon>
        <taxon>Callitrichinae</taxon>
        <taxon>Callithrix</taxon>
        <taxon>Callithrix</taxon>
    </lineage>
</organism>
<dbReference type="GO" id="GO:0034364">
    <property type="term" value="C:high-density lipoprotein particle"/>
    <property type="evidence" value="ECO:0007669"/>
    <property type="project" value="UniProtKB-UniRule"/>
</dbReference>
<dbReference type="PANTHER" id="PTHR23424:SF29">
    <property type="entry name" value="SERUM AMYLOID A PROTEIN"/>
    <property type="match status" value="1"/>
</dbReference>
<evidence type="ECO:0000313" key="6">
    <source>
        <dbReference type="Ensembl" id="ENSCJAP00000074608.2"/>
    </source>
</evidence>
<accession>A0A5F4WA97</accession>
<gene>
    <name evidence="6" type="primary">SAA4</name>
</gene>
<dbReference type="GeneTree" id="ENSGT00390000004737"/>
<name>A0A5F4WA97_CALJA</name>
<reference evidence="6" key="3">
    <citation type="submission" date="2025-09" db="UniProtKB">
        <authorList>
            <consortium name="Ensembl"/>
        </authorList>
    </citation>
    <scope>IDENTIFICATION</scope>
</reference>
<dbReference type="InParanoid" id="A0A5F4WA97"/>
<dbReference type="Gene3D" id="1.10.132.110">
    <property type="entry name" value="Serum amyloid A protein"/>
    <property type="match status" value="1"/>
</dbReference>
<dbReference type="PANTHER" id="PTHR23424">
    <property type="entry name" value="SERUM AMYLOID A"/>
    <property type="match status" value="1"/>
</dbReference>
<dbReference type="PROSITE" id="PS00992">
    <property type="entry name" value="SAA"/>
    <property type="match status" value="1"/>
</dbReference>
<dbReference type="SMART" id="SM00197">
    <property type="entry name" value="SAA"/>
    <property type="match status" value="1"/>
</dbReference>
<dbReference type="Proteomes" id="UP000008225">
    <property type="component" value="Chromosome 11"/>
</dbReference>
<keyword evidence="2 4" id="KW-0011">Acute phase</keyword>
<sequence>MAFGTCAKSTMRLFMGIVFCSLVIGVSSEGWYSFFKEAVQDQDAKHFLHPGRVSHALFQLTTLTKGAGDMCRAYWDLMASNHQNSDRYFYARGNYDAAQRGPGGVWAAKVISRFRDYLQVFANYYLSGDSSSVLEDLKSNQKAEEWGRSGKDPNRFRTDGLAKKY</sequence>
<dbReference type="Pfam" id="PF00277">
    <property type="entry name" value="SAA"/>
    <property type="match status" value="1"/>
</dbReference>
<protein>
    <recommendedName>
        <fullName evidence="4">Serum amyloid A protein</fullName>
    </recommendedName>
</protein>
<reference evidence="6" key="1">
    <citation type="submission" date="2009-03" db="EMBL/GenBank/DDBJ databases">
        <authorList>
            <person name="Warren W."/>
            <person name="Ye L."/>
            <person name="Minx P."/>
            <person name="Worley K."/>
            <person name="Gibbs R."/>
            <person name="Wilson R.K."/>
        </authorList>
    </citation>
    <scope>NUCLEOTIDE SEQUENCE [LARGE SCALE GENOMIC DNA]</scope>
</reference>
<dbReference type="STRING" id="9483.ENSCJAP00000074608"/>
<evidence type="ECO:0000256" key="1">
    <source>
        <dbReference type="ARBA" id="ARBA00007745"/>
    </source>
</evidence>
<comment type="function">
    <text evidence="4">Major acute phase reactant. Apolipoprotein of the HDL complex.</text>
</comment>
<dbReference type="AlphaFoldDB" id="A0A5F4WA97"/>
<dbReference type="FunCoup" id="A0A5F4WA97">
    <property type="interactions" value="49"/>
</dbReference>
<dbReference type="PRINTS" id="PR00306">
    <property type="entry name" value="SERUMAMYLOID"/>
</dbReference>
<dbReference type="Bgee" id="ENSCJAG00000007213">
    <property type="expression patterns" value="Expressed in liver and 5 other cell types or tissues"/>
</dbReference>
<feature type="region of interest" description="Disordered" evidence="5">
    <location>
        <begin position="143"/>
        <end position="165"/>
    </location>
</feature>
<evidence type="ECO:0000256" key="4">
    <source>
        <dbReference type="RuleBase" id="RU000539"/>
    </source>
</evidence>
<dbReference type="Ensembl" id="ENSCJAT00000098153.2">
    <property type="protein sequence ID" value="ENSCJAP00000074608.2"/>
    <property type="gene ID" value="ENSCJAG00000007213.5"/>
</dbReference>
<dbReference type="GO" id="GO:0006953">
    <property type="term" value="P:acute-phase response"/>
    <property type="evidence" value="ECO:0007669"/>
    <property type="project" value="UniProtKB-UniRule"/>
</dbReference>
<evidence type="ECO:0000256" key="2">
    <source>
        <dbReference type="ARBA" id="ARBA00022486"/>
    </source>
</evidence>
<evidence type="ECO:0000313" key="7">
    <source>
        <dbReference type="Proteomes" id="UP000008225"/>
    </source>
</evidence>
<dbReference type="FunFam" id="1.10.132.110:FF:000001">
    <property type="entry name" value="Serum amyloid A protein"/>
    <property type="match status" value="1"/>
</dbReference>
<reference evidence="6" key="2">
    <citation type="submission" date="2025-08" db="UniProtKB">
        <authorList>
            <consortium name="Ensembl"/>
        </authorList>
    </citation>
    <scope>IDENTIFICATION</scope>
</reference>
<keyword evidence="7" id="KW-1185">Reference proteome</keyword>
<dbReference type="InterPro" id="IPR052464">
    <property type="entry name" value="Synovial_Prolif_Regulator"/>
</dbReference>
<evidence type="ECO:0000256" key="3">
    <source>
        <dbReference type="ARBA" id="ARBA00022850"/>
    </source>
</evidence>
<evidence type="ECO:0000256" key="5">
    <source>
        <dbReference type="SAM" id="MobiDB-lite"/>
    </source>
</evidence>
<dbReference type="InterPro" id="IPR000096">
    <property type="entry name" value="Serum_amyloid_A"/>
</dbReference>
<comment type="similarity">
    <text evidence="1 4">Belongs to the SAA family.</text>
</comment>
<proteinExistence type="inferred from homology"/>
<keyword evidence="3 4" id="KW-0345">HDL</keyword>